<keyword evidence="3" id="KW-1185">Reference proteome</keyword>
<sequence>MRERVRYKDSGDITYGQDGAGSNGQVHVKTGRRQGRSDPGSMFGPTELNEWYGLWKNGLKHGQPLNHVYIVGHDKAETLQVQMLKYSHDVGYGNCEKSHVHGHDV</sequence>
<feature type="compositionally biased region" description="Basic and acidic residues" evidence="1">
    <location>
        <begin position="1"/>
        <end position="11"/>
    </location>
</feature>
<name>A0AAN9J7Z2_CLITE</name>
<evidence type="ECO:0000256" key="1">
    <source>
        <dbReference type="SAM" id="MobiDB-lite"/>
    </source>
</evidence>
<organism evidence="2 3">
    <name type="scientific">Clitoria ternatea</name>
    <name type="common">Butterfly pea</name>
    <dbReference type="NCBI Taxonomy" id="43366"/>
    <lineage>
        <taxon>Eukaryota</taxon>
        <taxon>Viridiplantae</taxon>
        <taxon>Streptophyta</taxon>
        <taxon>Embryophyta</taxon>
        <taxon>Tracheophyta</taxon>
        <taxon>Spermatophyta</taxon>
        <taxon>Magnoliopsida</taxon>
        <taxon>eudicotyledons</taxon>
        <taxon>Gunneridae</taxon>
        <taxon>Pentapetalae</taxon>
        <taxon>rosids</taxon>
        <taxon>fabids</taxon>
        <taxon>Fabales</taxon>
        <taxon>Fabaceae</taxon>
        <taxon>Papilionoideae</taxon>
        <taxon>50 kb inversion clade</taxon>
        <taxon>NPAAA clade</taxon>
        <taxon>indigoferoid/millettioid clade</taxon>
        <taxon>Phaseoleae</taxon>
        <taxon>Clitoria</taxon>
    </lineage>
</organism>
<gene>
    <name evidence="2" type="ORF">RJT34_16913</name>
</gene>
<proteinExistence type="predicted"/>
<evidence type="ECO:0000313" key="2">
    <source>
        <dbReference type="EMBL" id="KAK7294030.1"/>
    </source>
</evidence>
<accession>A0AAN9J7Z2</accession>
<dbReference type="EMBL" id="JAYKXN010000004">
    <property type="protein sequence ID" value="KAK7294030.1"/>
    <property type="molecule type" value="Genomic_DNA"/>
</dbReference>
<feature type="region of interest" description="Disordered" evidence="1">
    <location>
        <begin position="1"/>
        <end position="43"/>
    </location>
</feature>
<protein>
    <submittedName>
        <fullName evidence="2">Uncharacterized protein</fullName>
    </submittedName>
</protein>
<reference evidence="2 3" key="1">
    <citation type="submission" date="2024-01" db="EMBL/GenBank/DDBJ databases">
        <title>The genomes of 5 underutilized Papilionoideae crops provide insights into root nodulation and disease resistance.</title>
        <authorList>
            <person name="Yuan L."/>
        </authorList>
    </citation>
    <scope>NUCLEOTIDE SEQUENCE [LARGE SCALE GENOMIC DNA]</scope>
    <source>
        <strain evidence="2">LY-2023</strain>
        <tissue evidence="2">Leaf</tissue>
    </source>
</reference>
<dbReference type="AlphaFoldDB" id="A0AAN9J7Z2"/>
<comment type="caution">
    <text evidence="2">The sequence shown here is derived from an EMBL/GenBank/DDBJ whole genome shotgun (WGS) entry which is preliminary data.</text>
</comment>
<evidence type="ECO:0000313" key="3">
    <source>
        <dbReference type="Proteomes" id="UP001359559"/>
    </source>
</evidence>
<dbReference type="Proteomes" id="UP001359559">
    <property type="component" value="Unassembled WGS sequence"/>
</dbReference>